<feature type="domain" description="Nudix hydrolase" evidence="3">
    <location>
        <begin position="122"/>
        <end position="256"/>
    </location>
</feature>
<dbReference type="PANTHER" id="PTHR13994">
    <property type="entry name" value="NUDIX HYDROLASE RELATED"/>
    <property type="match status" value="1"/>
</dbReference>
<sequence length="292" mass="33460">SLFRRFSRQISSLLNKDHLEEQSFLKMSLPSQKDTYGCVSADSSKIRHLSDEDFTSELKAALVGWRSNRVRGIWFHCSKMDSRFIPILVEHGFEFHHAQPQYCTLTRWLPEDAPSTLPRYPHMHIGCGGIVVDAEGRLLMMREKKGRYLGWKFPGGLADPNENIYETASREVKEETGVDAEGIAVLSFRQVNSAQWKDTGDIYFLIVMKPKDESKKDVTPCATEAADAKWMTRSEIDGLSDELFHNTLRKTLKTYDNWVKCGSKGLVVEQSNSPLRRHVQMYTFAVDFSPRM</sequence>
<dbReference type="GO" id="GO:0051287">
    <property type="term" value="F:NAD binding"/>
    <property type="evidence" value="ECO:0007669"/>
    <property type="project" value="TreeGrafter"/>
</dbReference>
<dbReference type="InterPro" id="IPR003293">
    <property type="entry name" value="Nudix_hydrolase6-like"/>
</dbReference>
<dbReference type="GO" id="GO:0035529">
    <property type="term" value="F:NADH pyrophosphatase activity"/>
    <property type="evidence" value="ECO:0007669"/>
    <property type="project" value="TreeGrafter"/>
</dbReference>
<name>A0AAN5C7T5_9BILA</name>
<dbReference type="Pfam" id="PF18290">
    <property type="entry name" value="Nudix_hydro"/>
    <property type="match status" value="1"/>
</dbReference>
<dbReference type="SUPFAM" id="SSF55811">
    <property type="entry name" value="Nudix"/>
    <property type="match status" value="1"/>
</dbReference>
<evidence type="ECO:0000313" key="4">
    <source>
        <dbReference type="EMBL" id="GMR32104.1"/>
    </source>
</evidence>
<evidence type="ECO:0000256" key="2">
    <source>
        <dbReference type="ARBA" id="ARBA00022801"/>
    </source>
</evidence>
<gene>
    <name evidence="4" type="ORF">PMAYCL1PPCAC_02299</name>
</gene>
<organism evidence="4 5">
    <name type="scientific">Pristionchus mayeri</name>
    <dbReference type="NCBI Taxonomy" id="1317129"/>
    <lineage>
        <taxon>Eukaryota</taxon>
        <taxon>Metazoa</taxon>
        <taxon>Ecdysozoa</taxon>
        <taxon>Nematoda</taxon>
        <taxon>Chromadorea</taxon>
        <taxon>Rhabditida</taxon>
        <taxon>Rhabditina</taxon>
        <taxon>Diplogasteromorpha</taxon>
        <taxon>Diplogasteroidea</taxon>
        <taxon>Neodiplogasteridae</taxon>
        <taxon>Pristionchus</taxon>
    </lineage>
</organism>
<dbReference type="Pfam" id="PF00293">
    <property type="entry name" value="NUDIX"/>
    <property type="match status" value="1"/>
</dbReference>
<dbReference type="PROSITE" id="PS00893">
    <property type="entry name" value="NUDIX_BOX"/>
    <property type="match status" value="1"/>
</dbReference>
<dbReference type="Proteomes" id="UP001328107">
    <property type="component" value="Unassembled WGS sequence"/>
</dbReference>
<feature type="non-terminal residue" evidence="4">
    <location>
        <position position="1"/>
    </location>
</feature>
<dbReference type="InterPro" id="IPR040618">
    <property type="entry name" value="Pre-Nudix"/>
</dbReference>
<dbReference type="Gene3D" id="3.90.79.10">
    <property type="entry name" value="Nucleoside Triphosphate Pyrophosphohydrolase"/>
    <property type="match status" value="1"/>
</dbReference>
<dbReference type="GO" id="GO:0047631">
    <property type="term" value="F:ADP-ribose diphosphatase activity"/>
    <property type="evidence" value="ECO:0007669"/>
    <property type="project" value="TreeGrafter"/>
</dbReference>
<proteinExistence type="inferred from homology"/>
<dbReference type="PANTHER" id="PTHR13994:SF13">
    <property type="entry name" value="FI03680P"/>
    <property type="match status" value="1"/>
</dbReference>
<reference evidence="5" key="1">
    <citation type="submission" date="2022-10" db="EMBL/GenBank/DDBJ databases">
        <title>Genome assembly of Pristionchus species.</title>
        <authorList>
            <person name="Yoshida K."/>
            <person name="Sommer R.J."/>
        </authorList>
    </citation>
    <scope>NUCLEOTIDE SEQUENCE [LARGE SCALE GENOMIC DNA]</scope>
    <source>
        <strain evidence="5">RS5460</strain>
    </source>
</reference>
<accession>A0AAN5C7T5</accession>
<keyword evidence="2" id="KW-0378">Hydrolase</keyword>
<comment type="caution">
    <text evidence="4">The sequence shown here is derived from an EMBL/GenBank/DDBJ whole genome shotgun (WGS) entry which is preliminary data.</text>
</comment>
<dbReference type="InterPro" id="IPR000086">
    <property type="entry name" value="NUDIX_hydrolase_dom"/>
</dbReference>
<dbReference type="Gene3D" id="3.40.630.30">
    <property type="match status" value="1"/>
</dbReference>
<dbReference type="AlphaFoldDB" id="A0AAN5C7T5"/>
<dbReference type="EMBL" id="BTRK01000001">
    <property type="protein sequence ID" value="GMR32104.1"/>
    <property type="molecule type" value="Genomic_DNA"/>
</dbReference>
<dbReference type="InterPro" id="IPR015797">
    <property type="entry name" value="NUDIX_hydrolase-like_dom_sf"/>
</dbReference>
<evidence type="ECO:0000259" key="3">
    <source>
        <dbReference type="PROSITE" id="PS51462"/>
    </source>
</evidence>
<dbReference type="PROSITE" id="PS51462">
    <property type="entry name" value="NUDIX"/>
    <property type="match status" value="1"/>
</dbReference>
<evidence type="ECO:0000313" key="5">
    <source>
        <dbReference type="Proteomes" id="UP001328107"/>
    </source>
</evidence>
<protein>
    <recommendedName>
        <fullName evidence="3">Nudix hydrolase domain-containing protein</fullName>
    </recommendedName>
</protein>
<evidence type="ECO:0000256" key="1">
    <source>
        <dbReference type="ARBA" id="ARBA00005582"/>
    </source>
</evidence>
<comment type="similarity">
    <text evidence="1">Belongs to the Nudix hydrolase family.</text>
</comment>
<keyword evidence="5" id="KW-1185">Reference proteome</keyword>
<dbReference type="InterPro" id="IPR020084">
    <property type="entry name" value="NUDIX_hydrolase_CS"/>
</dbReference>